<evidence type="ECO:0000313" key="5">
    <source>
        <dbReference type="EMBL" id="MFC4652125.1"/>
    </source>
</evidence>
<dbReference type="InterPro" id="IPR036412">
    <property type="entry name" value="HAD-like_sf"/>
</dbReference>
<proteinExistence type="predicted"/>
<dbReference type="InterPro" id="IPR023214">
    <property type="entry name" value="HAD_sf"/>
</dbReference>
<dbReference type="InterPro" id="IPR006439">
    <property type="entry name" value="HAD-SF_hydro_IA"/>
</dbReference>
<keyword evidence="2" id="KW-0479">Metal-binding</keyword>
<dbReference type="EC" id="3.1.3.-" evidence="5"/>
<keyword evidence="4" id="KW-0460">Magnesium</keyword>
<evidence type="ECO:0000256" key="3">
    <source>
        <dbReference type="ARBA" id="ARBA00022801"/>
    </source>
</evidence>
<dbReference type="NCBIfam" id="TIGR01509">
    <property type="entry name" value="HAD-SF-IA-v3"/>
    <property type="match status" value="1"/>
</dbReference>
<dbReference type="Pfam" id="PF13419">
    <property type="entry name" value="HAD_2"/>
    <property type="match status" value="1"/>
</dbReference>
<evidence type="ECO:0000313" key="6">
    <source>
        <dbReference type="Proteomes" id="UP001595987"/>
    </source>
</evidence>
<dbReference type="Gene3D" id="3.40.50.1000">
    <property type="entry name" value="HAD superfamily/HAD-like"/>
    <property type="match status" value="1"/>
</dbReference>
<reference evidence="6" key="1">
    <citation type="journal article" date="2019" name="Int. J. Syst. Evol. Microbiol.">
        <title>The Global Catalogue of Microorganisms (GCM) 10K type strain sequencing project: providing services to taxonomists for standard genome sequencing and annotation.</title>
        <authorList>
            <consortium name="The Broad Institute Genomics Platform"/>
            <consortium name="The Broad Institute Genome Sequencing Center for Infectious Disease"/>
            <person name="Wu L."/>
            <person name="Ma J."/>
        </authorList>
    </citation>
    <scope>NUCLEOTIDE SEQUENCE [LARGE SCALE GENOMIC DNA]</scope>
    <source>
        <strain evidence="6">CCUG 63287</strain>
    </source>
</reference>
<protein>
    <submittedName>
        <fullName evidence="5">HAD family hydrolase</fullName>
        <ecNumber evidence="5">3.1.3.-</ecNumber>
    </submittedName>
</protein>
<dbReference type="InterPro" id="IPR051400">
    <property type="entry name" value="HAD-like_hydrolase"/>
</dbReference>
<dbReference type="SFLD" id="SFLDG01129">
    <property type="entry name" value="C1.5:_HAD__Beta-PGM__Phosphata"/>
    <property type="match status" value="1"/>
</dbReference>
<dbReference type="InterPro" id="IPR023198">
    <property type="entry name" value="PGP-like_dom2"/>
</dbReference>
<dbReference type="Gene3D" id="1.10.150.240">
    <property type="entry name" value="Putative phosphatase, domain 2"/>
    <property type="match status" value="1"/>
</dbReference>
<comment type="cofactor">
    <cofactor evidence="1">
        <name>Mg(2+)</name>
        <dbReference type="ChEBI" id="CHEBI:18420"/>
    </cofactor>
</comment>
<organism evidence="5 6">
    <name type="scientific">Lactococcus nasutitermitis</name>
    <dbReference type="NCBI Taxonomy" id="1652957"/>
    <lineage>
        <taxon>Bacteria</taxon>
        <taxon>Bacillati</taxon>
        <taxon>Bacillota</taxon>
        <taxon>Bacilli</taxon>
        <taxon>Lactobacillales</taxon>
        <taxon>Streptococcaceae</taxon>
        <taxon>Lactococcus</taxon>
    </lineage>
</organism>
<dbReference type="Proteomes" id="UP001595987">
    <property type="component" value="Unassembled WGS sequence"/>
</dbReference>
<dbReference type="RefSeq" id="WP_213533343.1">
    <property type="nucleotide sequence ID" value="NZ_BOVQ01000002.1"/>
</dbReference>
<accession>A0ABV9JBT4</accession>
<evidence type="ECO:0000256" key="1">
    <source>
        <dbReference type="ARBA" id="ARBA00001946"/>
    </source>
</evidence>
<dbReference type="NCBIfam" id="TIGR01549">
    <property type="entry name" value="HAD-SF-IA-v1"/>
    <property type="match status" value="1"/>
</dbReference>
<gene>
    <name evidence="5" type="ORF">ACFO26_04315</name>
</gene>
<dbReference type="PANTHER" id="PTHR46470">
    <property type="entry name" value="N-ACYLNEURAMINATE-9-PHOSPHATASE"/>
    <property type="match status" value="1"/>
</dbReference>
<comment type="caution">
    <text evidence="5">The sequence shown here is derived from an EMBL/GenBank/DDBJ whole genome shotgun (WGS) entry which is preliminary data.</text>
</comment>
<dbReference type="PANTHER" id="PTHR46470:SF2">
    <property type="entry name" value="GLYCERALDEHYDE 3-PHOSPHATE PHOSPHATASE"/>
    <property type="match status" value="1"/>
</dbReference>
<sequence>MKNIKNIIFDWDNTLFPFKKYWFIANRRVFLDLLDFEQDFSIDDVMDKFVYFDTLMWTDVYAEKITVQEARENRVRLTLDYFEISYEETFIDNFWDIFLQDLMKEIKQENQLVEKMKQLSKRYSIAILSNGESWEQREKIRRFGFEDLFPVYISGETGWTKPDYRAFQNILEQENFQAEETLMVGDLIGHDILPAKQLGMVTVYIGSEKDTIADYEFSNLQDFLENLE</sequence>
<keyword evidence="6" id="KW-1185">Reference proteome</keyword>
<dbReference type="InterPro" id="IPR041492">
    <property type="entry name" value="HAD_2"/>
</dbReference>
<dbReference type="GO" id="GO:0016787">
    <property type="term" value="F:hydrolase activity"/>
    <property type="evidence" value="ECO:0007669"/>
    <property type="project" value="UniProtKB-KW"/>
</dbReference>
<dbReference type="SFLD" id="SFLDS00003">
    <property type="entry name" value="Haloacid_Dehalogenase"/>
    <property type="match status" value="1"/>
</dbReference>
<name>A0ABV9JBT4_9LACT</name>
<evidence type="ECO:0000256" key="2">
    <source>
        <dbReference type="ARBA" id="ARBA00022723"/>
    </source>
</evidence>
<evidence type="ECO:0000256" key="4">
    <source>
        <dbReference type="ARBA" id="ARBA00022842"/>
    </source>
</evidence>
<keyword evidence="3 5" id="KW-0378">Hydrolase</keyword>
<dbReference type="SUPFAM" id="SSF56784">
    <property type="entry name" value="HAD-like"/>
    <property type="match status" value="1"/>
</dbReference>
<dbReference type="EMBL" id="JBHSGD010000004">
    <property type="protein sequence ID" value="MFC4652125.1"/>
    <property type="molecule type" value="Genomic_DNA"/>
</dbReference>